<dbReference type="Proteomes" id="UP001515480">
    <property type="component" value="Unassembled WGS sequence"/>
</dbReference>
<proteinExistence type="predicted"/>
<evidence type="ECO:0000313" key="1">
    <source>
        <dbReference type="EMBL" id="KAL1525259.1"/>
    </source>
</evidence>
<protein>
    <recommendedName>
        <fullName evidence="3">HEAT repeat domain-containing protein</fullName>
    </recommendedName>
</protein>
<name>A0AB34JU85_PRYPA</name>
<organism evidence="1 2">
    <name type="scientific">Prymnesium parvum</name>
    <name type="common">Toxic golden alga</name>
    <dbReference type="NCBI Taxonomy" id="97485"/>
    <lineage>
        <taxon>Eukaryota</taxon>
        <taxon>Haptista</taxon>
        <taxon>Haptophyta</taxon>
        <taxon>Prymnesiophyceae</taxon>
        <taxon>Prymnesiales</taxon>
        <taxon>Prymnesiaceae</taxon>
        <taxon>Prymnesium</taxon>
    </lineage>
</organism>
<accession>A0AB34JU85</accession>
<comment type="caution">
    <text evidence="1">The sequence shown here is derived from an EMBL/GenBank/DDBJ whole genome shotgun (WGS) entry which is preliminary data.</text>
</comment>
<sequence length="171" mass="18783">MLLEAVKRAAERAKASGSDYFVLVEDQRPMRIILKIAAASWLSYGLGKVLWSYDTMFLDSSLKLAASPKPPFRAEGIRRMSNWHTSDTVTQKMVERGGVDVCLSALHASEPAVRLSALTVLARMAALEPARDSLVERDVLTKSLSCCDTIGLDHAEQCHSHVQRLSAALKT</sequence>
<keyword evidence="2" id="KW-1185">Reference proteome</keyword>
<evidence type="ECO:0000313" key="2">
    <source>
        <dbReference type="Proteomes" id="UP001515480"/>
    </source>
</evidence>
<dbReference type="EMBL" id="JBGBPQ010000004">
    <property type="protein sequence ID" value="KAL1525259.1"/>
    <property type="molecule type" value="Genomic_DNA"/>
</dbReference>
<dbReference type="SUPFAM" id="SSF48371">
    <property type="entry name" value="ARM repeat"/>
    <property type="match status" value="1"/>
</dbReference>
<gene>
    <name evidence="1" type="ORF">AB1Y20_020124</name>
</gene>
<dbReference type="InterPro" id="IPR016024">
    <property type="entry name" value="ARM-type_fold"/>
</dbReference>
<dbReference type="Gene3D" id="1.25.10.10">
    <property type="entry name" value="Leucine-rich Repeat Variant"/>
    <property type="match status" value="1"/>
</dbReference>
<evidence type="ECO:0008006" key="3">
    <source>
        <dbReference type="Google" id="ProtNLM"/>
    </source>
</evidence>
<dbReference type="InterPro" id="IPR011989">
    <property type="entry name" value="ARM-like"/>
</dbReference>
<reference evidence="1 2" key="1">
    <citation type="journal article" date="2024" name="Science">
        <title>Giant polyketide synthase enzymes in the biosynthesis of giant marine polyether toxins.</title>
        <authorList>
            <person name="Fallon T.R."/>
            <person name="Shende V.V."/>
            <person name="Wierzbicki I.H."/>
            <person name="Pendleton A.L."/>
            <person name="Watervoot N.F."/>
            <person name="Auber R.P."/>
            <person name="Gonzalez D.J."/>
            <person name="Wisecaver J.H."/>
            <person name="Moore B.S."/>
        </authorList>
    </citation>
    <scope>NUCLEOTIDE SEQUENCE [LARGE SCALE GENOMIC DNA]</scope>
    <source>
        <strain evidence="1 2">12B1</strain>
    </source>
</reference>
<dbReference type="AlphaFoldDB" id="A0AB34JU85"/>